<reference evidence="2" key="1">
    <citation type="submission" date="2021-12" db="EMBL/GenBank/DDBJ databases">
        <authorList>
            <person name="Zaccaron A."/>
            <person name="Stergiopoulos I."/>
        </authorList>
    </citation>
    <scope>NUCLEOTIDE SEQUENCE</scope>
    <source>
        <strain evidence="2">Race5_Kim</strain>
    </source>
</reference>
<reference evidence="2" key="2">
    <citation type="journal article" date="2022" name="Microb. Genom.">
        <title>A chromosome-scale genome assembly of the tomato pathogen Cladosporium fulvum reveals a compartmentalized genome architecture and the presence of a dispensable chromosome.</title>
        <authorList>
            <person name="Zaccaron A.Z."/>
            <person name="Chen L.H."/>
            <person name="Samaras A."/>
            <person name="Stergiopoulos I."/>
        </authorList>
    </citation>
    <scope>NUCLEOTIDE SEQUENCE</scope>
    <source>
        <strain evidence="2">Race5_Kim</strain>
    </source>
</reference>
<gene>
    <name evidence="2" type="ORF">CLAFUR5_12994</name>
</gene>
<dbReference type="InterPro" id="IPR052895">
    <property type="entry name" value="HetReg/Transcr_Mod"/>
</dbReference>
<dbReference type="KEGG" id="ffu:CLAFUR5_12994"/>
<evidence type="ECO:0000259" key="1">
    <source>
        <dbReference type="Pfam" id="PF06985"/>
    </source>
</evidence>
<accession>A0A9Q8PJ63</accession>
<sequence>MATADTHPTYTLFPLATHEIRLLTILPSAHRSNPISCHFTKTLLHPSTSSANSFETISYTWGDASVYGEILLDGATLRIPASAVAAIGNVRRKDKERVVWIDSVCINQGDLEERGKQVRLMSRVYQQKQANLIHLADLEHDVAQRAFEGVERIVREVEEECRVRGKELGEIVFPDHGHWSFAREGLKCKVDFGALAAMYDLPWFRRLWVVQEAVLAHTSIIVCGDLSIDFEKVLTATCWLEHKTFFLVHEGPDEELLVCLQGFRGAMNMWLFRKDLADYQHWPIPSPLSWLLGKAPFGASSDMKDQIYGMLGLYQTSAKTMELPPGLAPDYTKDDAEVLRDATRAAIMENRSLNLLERLPQSRDHRPAGLPSWVPEWFREHGDDDPRGLMPVFNACGTSEEWSRTELLPTPDPRVLRIKGTLISTIEKVVSHTKDLHEFEVFLAHLDEAETIASSVNIDSLTLGTTLLGGAAFGAAALATPEEAELWPAYHKYLREEKRNLPWPNDLKADSSAEEKALALFASTSRNACWHRCFFSTVDGQIGIGPAKCRPGDRVVVLQGGHFPFVLREVEAVFEMLGYSYTHGIMQGEAVEGRRIAGATVFDLA</sequence>
<dbReference type="Proteomes" id="UP000756132">
    <property type="component" value="Chromosome 11"/>
</dbReference>
<dbReference type="Pfam" id="PF06985">
    <property type="entry name" value="HET"/>
    <property type="match status" value="1"/>
</dbReference>
<dbReference type="OrthoDB" id="3553147at2759"/>
<dbReference type="InterPro" id="IPR010730">
    <property type="entry name" value="HET"/>
</dbReference>
<name>A0A9Q8PJ63_PASFU</name>
<dbReference type="RefSeq" id="XP_047767753.1">
    <property type="nucleotide sequence ID" value="XM_047912142.1"/>
</dbReference>
<feature type="domain" description="Heterokaryon incompatibility" evidence="1">
    <location>
        <begin position="54"/>
        <end position="212"/>
    </location>
</feature>
<dbReference type="GeneID" id="71992872"/>
<dbReference type="PANTHER" id="PTHR24148">
    <property type="entry name" value="ANKYRIN REPEAT DOMAIN-CONTAINING PROTEIN 39 HOMOLOG-RELATED"/>
    <property type="match status" value="1"/>
</dbReference>
<dbReference type="AlphaFoldDB" id="A0A9Q8PJ63"/>
<dbReference type="EMBL" id="CP090173">
    <property type="protein sequence ID" value="UJO23387.1"/>
    <property type="molecule type" value="Genomic_DNA"/>
</dbReference>
<keyword evidence="3" id="KW-1185">Reference proteome</keyword>
<evidence type="ECO:0000313" key="3">
    <source>
        <dbReference type="Proteomes" id="UP000756132"/>
    </source>
</evidence>
<proteinExistence type="predicted"/>
<evidence type="ECO:0000313" key="2">
    <source>
        <dbReference type="EMBL" id="UJO23387.1"/>
    </source>
</evidence>
<organism evidence="2 3">
    <name type="scientific">Passalora fulva</name>
    <name type="common">Tomato leaf mold</name>
    <name type="synonym">Cladosporium fulvum</name>
    <dbReference type="NCBI Taxonomy" id="5499"/>
    <lineage>
        <taxon>Eukaryota</taxon>
        <taxon>Fungi</taxon>
        <taxon>Dikarya</taxon>
        <taxon>Ascomycota</taxon>
        <taxon>Pezizomycotina</taxon>
        <taxon>Dothideomycetes</taxon>
        <taxon>Dothideomycetidae</taxon>
        <taxon>Mycosphaerellales</taxon>
        <taxon>Mycosphaerellaceae</taxon>
        <taxon>Fulvia</taxon>
    </lineage>
</organism>
<dbReference type="OMA" id="EERTLWI"/>
<dbReference type="Pfam" id="PF26639">
    <property type="entry name" value="Het-6_barrel"/>
    <property type="match status" value="1"/>
</dbReference>
<dbReference type="PANTHER" id="PTHR24148:SF82">
    <property type="entry name" value="HETEROKARYON INCOMPATIBILITY DOMAIN-CONTAINING PROTEIN"/>
    <property type="match status" value="1"/>
</dbReference>
<protein>
    <submittedName>
        <fullName evidence="2">Heterokaryon incompatibility protein 6, OR allele</fullName>
    </submittedName>
</protein>